<protein>
    <submittedName>
        <fullName evidence="4">39S ribosomal protein L14, mitochondrial</fullName>
    </submittedName>
</protein>
<evidence type="ECO:0000256" key="2">
    <source>
        <dbReference type="ARBA" id="ARBA00022980"/>
    </source>
</evidence>
<dbReference type="EMBL" id="KQ976417">
    <property type="protein sequence ID" value="KYM89825.1"/>
    <property type="molecule type" value="Genomic_DNA"/>
</dbReference>
<evidence type="ECO:0000256" key="3">
    <source>
        <dbReference type="ARBA" id="ARBA00023274"/>
    </source>
</evidence>
<dbReference type="GO" id="GO:0005840">
    <property type="term" value="C:ribosome"/>
    <property type="evidence" value="ECO:0007669"/>
    <property type="project" value="UniProtKB-KW"/>
</dbReference>
<reference evidence="4 5" key="1">
    <citation type="submission" date="2015-09" db="EMBL/GenBank/DDBJ databases">
        <title>Atta colombica WGS genome.</title>
        <authorList>
            <person name="Nygaard S."/>
            <person name="Hu H."/>
            <person name="Boomsma J."/>
            <person name="Zhang G."/>
        </authorList>
    </citation>
    <scope>NUCLEOTIDE SEQUENCE [LARGE SCALE GENOMIC DNA]</scope>
    <source>
        <strain evidence="4">Treedump-2</strain>
        <tissue evidence="4">Whole body</tissue>
    </source>
</reference>
<dbReference type="SMART" id="SM01374">
    <property type="entry name" value="Ribosomal_L14"/>
    <property type="match status" value="1"/>
</dbReference>
<dbReference type="InterPro" id="IPR000218">
    <property type="entry name" value="Ribosomal_uL14"/>
</dbReference>
<evidence type="ECO:0000313" key="4">
    <source>
        <dbReference type="EMBL" id="KYM89825.1"/>
    </source>
</evidence>
<dbReference type="InterPro" id="IPR036853">
    <property type="entry name" value="Ribosomal_uL14_sf"/>
</dbReference>
<dbReference type="Gene3D" id="2.40.150.20">
    <property type="entry name" value="Ribosomal protein L14"/>
    <property type="match status" value="1"/>
</dbReference>
<gene>
    <name evidence="4" type="ORF">ALC53_02137</name>
</gene>
<dbReference type="STRING" id="520822.A0A195BS33"/>
<name>A0A195BS33_9HYME</name>
<comment type="similarity">
    <text evidence="1">Belongs to the universal ribosomal protein uL14 family.</text>
</comment>
<dbReference type="GO" id="GO:1990904">
    <property type="term" value="C:ribonucleoprotein complex"/>
    <property type="evidence" value="ECO:0007669"/>
    <property type="project" value="UniProtKB-KW"/>
</dbReference>
<sequence>MLSPFAVSSVSRNISTSTPVSQIKLSRLRVMDNSEIHICNKCRMEYIGDRILIAIRDEKKKDILIELKQQQFLKVSKFDSNNLILIDDNGTPLGTRIQVSIMKEQTHSKGDYIKLIAIAFQICIVYLSCLPL</sequence>
<dbReference type="Proteomes" id="UP000078540">
    <property type="component" value="Unassembled WGS sequence"/>
</dbReference>
<dbReference type="GO" id="GO:0003735">
    <property type="term" value="F:structural constituent of ribosome"/>
    <property type="evidence" value="ECO:0007669"/>
    <property type="project" value="InterPro"/>
</dbReference>
<evidence type="ECO:0000313" key="5">
    <source>
        <dbReference type="Proteomes" id="UP000078540"/>
    </source>
</evidence>
<keyword evidence="5" id="KW-1185">Reference proteome</keyword>
<dbReference type="CDD" id="cd00337">
    <property type="entry name" value="Ribosomal_uL14"/>
    <property type="match status" value="1"/>
</dbReference>
<keyword evidence="2 4" id="KW-0689">Ribosomal protein</keyword>
<dbReference type="AlphaFoldDB" id="A0A195BS33"/>
<dbReference type="SUPFAM" id="SSF50193">
    <property type="entry name" value="Ribosomal protein L14"/>
    <property type="match status" value="1"/>
</dbReference>
<accession>A0A195BS33</accession>
<dbReference type="Pfam" id="PF00238">
    <property type="entry name" value="Ribosomal_L14"/>
    <property type="match status" value="1"/>
</dbReference>
<organism evidence="4 5">
    <name type="scientific">Atta colombica</name>
    <dbReference type="NCBI Taxonomy" id="520822"/>
    <lineage>
        <taxon>Eukaryota</taxon>
        <taxon>Metazoa</taxon>
        <taxon>Ecdysozoa</taxon>
        <taxon>Arthropoda</taxon>
        <taxon>Hexapoda</taxon>
        <taxon>Insecta</taxon>
        <taxon>Pterygota</taxon>
        <taxon>Neoptera</taxon>
        <taxon>Endopterygota</taxon>
        <taxon>Hymenoptera</taxon>
        <taxon>Apocrita</taxon>
        <taxon>Aculeata</taxon>
        <taxon>Formicoidea</taxon>
        <taxon>Formicidae</taxon>
        <taxon>Myrmicinae</taxon>
        <taxon>Atta</taxon>
    </lineage>
</organism>
<dbReference type="GO" id="GO:0006412">
    <property type="term" value="P:translation"/>
    <property type="evidence" value="ECO:0007669"/>
    <property type="project" value="InterPro"/>
</dbReference>
<keyword evidence="3" id="KW-0687">Ribonucleoprotein</keyword>
<evidence type="ECO:0000256" key="1">
    <source>
        <dbReference type="ARBA" id="ARBA00010745"/>
    </source>
</evidence>
<proteinExistence type="inferred from homology"/>